<evidence type="ECO:0000313" key="4">
    <source>
        <dbReference type="Proteomes" id="UP001333102"/>
    </source>
</evidence>
<accession>A0ABZ1BPW5</accession>
<dbReference type="NCBIfam" id="NF033559">
    <property type="entry name" value="transpos_IS1634"/>
    <property type="match status" value="1"/>
</dbReference>
<gene>
    <name evidence="3" type="ORF">VLY81_14420</name>
</gene>
<keyword evidence="4" id="KW-1185">Reference proteome</keyword>
<dbReference type="InterPro" id="IPR047654">
    <property type="entry name" value="IS1634_transpos"/>
</dbReference>
<name>A0ABZ1BPW5_9FIRM</name>
<keyword evidence="1" id="KW-0175">Coiled coil</keyword>
<sequence length="518" mass="57779">MEWPFRYLGSLKLGGTWLLDGLWRRLGIQKTLQRLLEACHYQTPIERLLFAMVANRALAPSSKLAIEKWVAQDVYIDQLPAVEVHQLYRAMDFLLEAAEAIQREVFWTLANLFNLEVDVIFFDTTTAYFEIEGEDADGLRRWGHSADDHPKMAQVVIGLAVTRDGIPVRCWVWPGNTGDQNVVAEVKRDLNGWKLNRVVVVLDTGFNSEANRRILQGAGDHYIIGEKLRVGPQGVPAEALRRGGKYRRLPDGLEIKEVVVGGDSAARRRFVIVRNPEEAERDRQKRESILAELRQRLEALKQKQGEAHTKAACELRAHETFGRYLRQTRGRATGHRRGQGSPRSRPRREVCDQQLRRLFARRRPGLRLQATLAGGTGAPGPEAHGRRPADVPPARRPHPVPRAAVLAGPPHDPGGRERDGPDLATDAGSGRPHRRGPPRHRPRRGLAGPPPHRRAEGAVSGPEGRPTAPLPEDCDAHPKNGVDTTALSTSALIDPVMSLFVTLNCRYELFNASWTAAE</sequence>
<feature type="compositionally biased region" description="Basic residues" evidence="2">
    <location>
        <begin position="326"/>
        <end position="338"/>
    </location>
</feature>
<dbReference type="Proteomes" id="UP001333102">
    <property type="component" value="Chromosome"/>
</dbReference>
<evidence type="ECO:0000256" key="2">
    <source>
        <dbReference type="SAM" id="MobiDB-lite"/>
    </source>
</evidence>
<feature type="compositionally biased region" description="Basic residues" evidence="2">
    <location>
        <begin position="431"/>
        <end position="444"/>
    </location>
</feature>
<dbReference type="EMBL" id="CP141614">
    <property type="protein sequence ID" value="WRP14586.1"/>
    <property type="molecule type" value="Genomic_DNA"/>
</dbReference>
<organism evidence="3 4">
    <name type="scientific">Geochorda subterranea</name>
    <dbReference type="NCBI Taxonomy" id="3109564"/>
    <lineage>
        <taxon>Bacteria</taxon>
        <taxon>Bacillati</taxon>
        <taxon>Bacillota</taxon>
        <taxon>Limnochordia</taxon>
        <taxon>Limnochordales</taxon>
        <taxon>Geochordaceae</taxon>
        <taxon>Geochorda</taxon>
    </lineage>
</organism>
<evidence type="ECO:0000313" key="3">
    <source>
        <dbReference type="EMBL" id="WRP14586.1"/>
    </source>
</evidence>
<protein>
    <submittedName>
        <fullName evidence="3">IS1634 family transposase</fullName>
    </submittedName>
</protein>
<proteinExistence type="predicted"/>
<evidence type="ECO:0000256" key="1">
    <source>
        <dbReference type="SAM" id="Coils"/>
    </source>
</evidence>
<feature type="coiled-coil region" evidence="1">
    <location>
        <begin position="283"/>
        <end position="310"/>
    </location>
</feature>
<feature type="region of interest" description="Disordered" evidence="2">
    <location>
        <begin position="324"/>
        <end position="481"/>
    </location>
</feature>
<reference evidence="4" key="1">
    <citation type="submission" date="2023-12" db="EMBL/GenBank/DDBJ databases">
        <title>Novel isolates from deep terrestrial aquifers shed light on the physiology and ecology of the class Limnochordia.</title>
        <authorList>
            <person name="Karnachuk O.V."/>
            <person name="Lukina A.P."/>
            <person name="Avakyan M.R."/>
            <person name="Kadnikov V."/>
            <person name="Begmatov S."/>
            <person name="Beletsky A.V."/>
            <person name="Mardanov A.V."/>
            <person name="Ravin N.V."/>
        </authorList>
    </citation>
    <scope>NUCLEOTIDE SEQUENCE [LARGE SCALE GENOMIC DNA]</scope>
    <source>
        <strain evidence="4">LN</strain>
    </source>
</reference>